<dbReference type="EMBL" id="LR797488">
    <property type="protein sequence ID" value="CAB4219972.1"/>
    <property type="molecule type" value="Genomic_DNA"/>
</dbReference>
<evidence type="ECO:0000313" key="5">
    <source>
        <dbReference type="EMBL" id="CAB4219972.1"/>
    </source>
</evidence>
<evidence type="ECO:0000313" key="4">
    <source>
        <dbReference type="EMBL" id="CAB4179136.1"/>
    </source>
</evidence>
<dbReference type="EMBL" id="LR796896">
    <property type="protein sequence ID" value="CAB4173001.1"/>
    <property type="molecule type" value="Genomic_DNA"/>
</dbReference>
<sequence length="90" mass="10129">MAGWDDLETSAPTDVRDVSEARDDLDRLTLRVFSNKDGKKLGEWLRSVYLEQPVAVPGSDPAHAFYREGQNSVIRDIEARIKRAINQGNT</sequence>
<evidence type="ECO:0000313" key="3">
    <source>
        <dbReference type="EMBL" id="CAB4173001.1"/>
    </source>
</evidence>
<evidence type="ECO:0000256" key="1">
    <source>
        <dbReference type="SAM" id="MobiDB-lite"/>
    </source>
</evidence>
<organism evidence="2">
    <name type="scientific">uncultured Caudovirales phage</name>
    <dbReference type="NCBI Taxonomy" id="2100421"/>
    <lineage>
        <taxon>Viruses</taxon>
        <taxon>Duplodnaviria</taxon>
        <taxon>Heunggongvirae</taxon>
        <taxon>Uroviricota</taxon>
        <taxon>Caudoviricetes</taxon>
        <taxon>Peduoviridae</taxon>
        <taxon>Maltschvirus</taxon>
        <taxon>Maltschvirus maltsch</taxon>
    </lineage>
</organism>
<gene>
    <name evidence="4" type="ORF">UFOVP1025_37</name>
    <name evidence="5" type="ORF">UFOVP1628_40</name>
    <name evidence="2" type="ORF">UFOVP852_50</name>
    <name evidence="3" type="ORF">UFOVP948_20</name>
</gene>
<evidence type="ECO:0000313" key="2">
    <source>
        <dbReference type="EMBL" id="CAB4166690.1"/>
    </source>
</evidence>
<name>A0A6J5P446_9CAUD</name>
<dbReference type="EMBL" id="LR796780">
    <property type="protein sequence ID" value="CAB4166690.1"/>
    <property type="molecule type" value="Genomic_DNA"/>
</dbReference>
<feature type="region of interest" description="Disordered" evidence="1">
    <location>
        <begin position="1"/>
        <end position="20"/>
    </location>
</feature>
<accession>A0A6J5P446</accession>
<dbReference type="EMBL" id="LR796971">
    <property type="protein sequence ID" value="CAB4179136.1"/>
    <property type="molecule type" value="Genomic_DNA"/>
</dbReference>
<protein>
    <submittedName>
        <fullName evidence="2">Uncharacterized protein</fullName>
    </submittedName>
</protein>
<proteinExistence type="predicted"/>
<reference evidence="2" key="1">
    <citation type="submission" date="2020-04" db="EMBL/GenBank/DDBJ databases">
        <authorList>
            <person name="Chiriac C."/>
            <person name="Salcher M."/>
            <person name="Ghai R."/>
            <person name="Kavagutti S V."/>
        </authorList>
    </citation>
    <scope>NUCLEOTIDE SEQUENCE</scope>
</reference>